<dbReference type="PANTHER" id="PTHR30024:SF47">
    <property type="entry name" value="TAURINE-BINDING PERIPLASMIC PROTEIN"/>
    <property type="match status" value="1"/>
</dbReference>
<dbReference type="RefSeq" id="WP_006987554.1">
    <property type="nucleotide sequence ID" value="NZ_JH594606.1"/>
</dbReference>
<sequence>MKTLRIGGVPEHFNLPWHLCMEEGDFSYEHLTVTWRDFPDGTGAMNKALRNNEIDVAIILTEGIIKDIHDGNPSKIIQTYVESPLIWGVHVSDGSKYTSLAELEHTKAAISRPGSGSQLMAYVNAKNQGWDLSKLEFEVVGTIEDAVKALKFDTAQYFMWEHFTTKPFVDRGIFKRVADCPTPWPCFMMAATNEIIRNNPRELKKMLDVINAKTTSFKEIPDIAELLATRYDQKIRDIKAWMDVTAWSQYEFTKEEMEKTQNSLLDLNLISKKLSYTDIFHSI</sequence>
<dbReference type="OrthoDB" id="6191474at2"/>
<evidence type="ECO:0000259" key="4">
    <source>
        <dbReference type="Pfam" id="PF22384"/>
    </source>
</evidence>
<evidence type="ECO:0000256" key="3">
    <source>
        <dbReference type="ARBA" id="ARBA00022729"/>
    </source>
</evidence>
<dbReference type="GO" id="GO:0042597">
    <property type="term" value="C:periplasmic space"/>
    <property type="evidence" value="ECO:0007669"/>
    <property type="project" value="UniProtKB-SubCell"/>
</dbReference>
<dbReference type="CDD" id="cd13637">
    <property type="entry name" value="PBP2_Ca3427_like"/>
    <property type="match status" value="1"/>
</dbReference>
<dbReference type="Gene3D" id="3.40.190.10">
    <property type="entry name" value="Periplasmic binding protein-like II"/>
    <property type="match status" value="2"/>
</dbReference>
<name>H2BZ99_GILLR</name>
<dbReference type="PANTHER" id="PTHR30024">
    <property type="entry name" value="ALIPHATIC SULFONATES-BINDING PROTEIN-RELATED"/>
    <property type="match status" value="1"/>
</dbReference>
<evidence type="ECO:0000256" key="2">
    <source>
        <dbReference type="ARBA" id="ARBA00010742"/>
    </source>
</evidence>
<dbReference type="AlphaFoldDB" id="H2BZ99"/>
<comment type="subcellular location">
    <subcellularLocation>
        <location evidence="1">Periplasm</location>
    </subcellularLocation>
</comment>
<reference evidence="6" key="1">
    <citation type="journal article" date="2012" name="Stand. Genomic Sci.">
        <title>Genome sequence of the Antarctic rhodopsins-containing flavobacterium Gillisia limnaea type strain (R-8282(T)).</title>
        <authorList>
            <person name="Riedel T."/>
            <person name="Held B."/>
            <person name="Nolan M."/>
            <person name="Lucas S."/>
            <person name="Lapidus A."/>
            <person name="Tice H."/>
            <person name="Del Rio T.G."/>
            <person name="Cheng J.F."/>
            <person name="Han C."/>
            <person name="Tapia R."/>
            <person name="Goodwin L.A."/>
            <person name="Pitluck S."/>
            <person name="Liolios K."/>
            <person name="Mavromatis K."/>
            <person name="Pagani I."/>
            <person name="Ivanova N."/>
            <person name="Mikhailova N."/>
            <person name="Pati A."/>
            <person name="Chen A."/>
            <person name="Palaniappan K."/>
            <person name="Land M."/>
            <person name="Rohde M."/>
            <person name="Tindall B.J."/>
            <person name="Detter J.C."/>
            <person name="Goker M."/>
            <person name="Bristow J."/>
            <person name="Eisen J.A."/>
            <person name="Markowitz V."/>
            <person name="Hugenholtz P."/>
            <person name="Kyrpides N.C."/>
            <person name="Klenk H.P."/>
            <person name="Woyke T."/>
        </authorList>
    </citation>
    <scope>NUCLEOTIDE SEQUENCE [LARGE SCALE GENOMIC DNA]</scope>
    <source>
        <strain evidence="6">DSM 15749 / LMG 21470 / R-8282</strain>
    </source>
</reference>
<protein>
    <submittedName>
        <fullName evidence="5">Uracil-DNA glycosylase</fullName>
    </submittedName>
</protein>
<dbReference type="eggNOG" id="COG0715">
    <property type="taxonomic scope" value="Bacteria"/>
</dbReference>
<proteinExistence type="inferred from homology"/>
<dbReference type="SUPFAM" id="SSF53850">
    <property type="entry name" value="Periplasmic binding protein-like II"/>
    <property type="match status" value="1"/>
</dbReference>
<dbReference type="HOGENOM" id="CLU_061316_0_0_10"/>
<comment type="similarity">
    <text evidence="2">Belongs to the bacterial solute-binding protein SsuA/TauA family.</text>
</comment>
<evidence type="ECO:0000313" key="5">
    <source>
        <dbReference type="EMBL" id="EHQ01228.1"/>
    </source>
</evidence>
<dbReference type="InterPro" id="IPR054364">
    <property type="entry name" value="Ca3427-like_PBP2"/>
</dbReference>
<dbReference type="STRING" id="865937.Gilli_0516"/>
<evidence type="ECO:0000313" key="6">
    <source>
        <dbReference type="Proteomes" id="UP000003844"/>
    </source>
</evidence>
<evidence type="ECO:0000256" key="1">
    <source>
        <dbReference type="ARBA" id="ARBA00004418"/>
    </source>
</evidence>
<keyword evidence="6" id="KW-1185">Reference proteome</keyword>
<dbReference type="EMBL" id="JH594606">
    <property type="protein sequence ID" value="EHQ01228.1"/>
    <property type="molecule type" value="Genomic_DNA"/>
</dbReference>
<dbReference type="Pfam" id="PF22384">
    <property type="entry name" value="PBP2_Ca3427_like"/>
    <property type="match status" value="1"/>
</dbReference>
<feature type="domain" description="Ca3427-like PBP 2" evidence="4">
    <location>
        <begin position="91"/>
        <end position="178"/>
    </location>
</feature>
<keyword evidence="3" id="KW-0732">Signal</keyword>
<gene>
    <name evidence="5" type="ORF">Gilli_0516</name>
</gene>
<accession>H2BZ99</accession>
<organism evidence="5 6">
    <name type="scientific">Gillisia limnaea (strain DSM 15749 / LMG 21470 / R-8282)</name>
    <dbReference type="NCBI Taxonomy" id="865937"/>
    <lineage>
        <taxon>Bacteria</taxon>
        <taxon>Pseudomonadati</taxon>
        <taxon>Bacteroidota</taxon>
        <taxon>Flavobacteriia</taxon>
        <taxon>Flavobacteriales</taxon>
        <taxon>Flavobacteriaceae</taxon>
        <taxon>Gillisia</taxon>
    </lineage>
</organism>
<dbReference type="Proteomes" id="UP000003844">
    <property type="component" value="Unassembled WGS sequence"/>
</dbReference>